<dbReference type="Proteomes" id="UP000008810">
    <property type="component" value="Chromosome 5"/>
</dbReference>
<evidence type="ECO:0000256" key="1">
    <source>
        <dbReference type="SAM" id="Phobius"/>
    </source>
</evidence>
<dbReference type="Gramene" id="KQJ85144">
    <property type="protein sequence ID" value="KQJ85144"/>
    <property type="gene ID" value="BRADI_5g25140v3"/>
</dbReference>
<dbReference type="AlphaFoldDB" id="I1J308"/>
<dbReference type="OrthoDB" id="714609at2759"/>
<keyword evidence="1" id="KW-1133">Transmembrane helix</keyword>
<keyword evidence="1" id="KW-0812">Transmembrane</keyword>
<name>I1J308_BRADI</name>
<reference evidence="2" key="2">
    <citation type="submission" date="2017-06" db="EMBL/GenBank/DDBJ databases">
        <title>WGS assembly of Brachypodium distachyon.</title>
        <authorList>
            <consortium name="The International Brachypodium Initiative"/>
            <person name="Lucas S."/>
            <person name="Harmon-Smith M."/>
            <person name="Lail K."/>
            <person name="Tice H."/>
            <person name="Grimwood J."/>
            <person name="Bruce D."/>
            <person name="Barry K."/>
            <person name="Shu S."/>
            <person name="Lindquist E."/>
            <person name="Wang M."/>
            <person name="Pitluck S."/>
            <person name="Vogel J.P."/>
            <person name="Garvin D.F."/>
            <person name="Mockler T.C."/>
            <person name="Schmutz J."/>
            <person name="Rokhsar D."/>
            <person name="Bevan M.W."/>
        </authorList>
    </citation>
    <scope>NUCLEOTIDE SEQUENCE</scope>
    <source>
        <strain evidence="2">Bd21</strain>
    </source>
</reference>
<proteinExistence type="predicted"/>
<dbReference type="OMA" id="MSCRFSA"/>
<feature type="transmembrane region" description="Helical" evidence="1">
    <location>
        <begin position="65"/>
        <end position="88"/>
    </location>
</feature>
<evidence type="ECO:0000313" key="2">
    <source>
        <dbReference type="EMBL" id="KQJ85144.1"/>
    </source>
</evidence>
<dbReference type="EMBL" id="CM000884">
    <property type="protein sequence ID" value="KQJ85144.1"/>
    <property type="molecule type" value="Genomic_DNA"/>
</dbReference>
<evidence type="ECO:0000313" key="4">
    <source>
        <dbReference type="Proteomes" id="UP000008810"/>
    </source>
</evidence>
<dbReference type="EnsemblPlants" id="KQJ85144">
    <property type="protein sequence ID" value="KQJ85144"/>
    <property type="gene ID" value="BRADI_5g25140v3"/>
</dbReference>
<dbReference type="InParanoid" id="I1J308"/>
<reference evidence="3" key="3">
    <citation type="submission" date="2018-08" db="UniProtKB">
        <authorList>
            <consortium name="EnsemblPlants"/>
        </authorList>
    </citation>
    <scope>IDENTIFICATION</scope>
    <source>
        <strain evidence="3">cv. Bd21</strain>
    </source>
</reference>
<keyword evidence="1" id="KW-0472">Membrane</keyword>
<evidence type="ECO:0000313" key="3">
    <source>
        <dbReference type="EnsemblPlants" id="KQJ85144"/>
    </source>
</evidence>
<reference evidence="2 3" key="1">
    <citation type="journal article" date="2010" name="Nature">
        <title>Genome sequencing and analysis of the model grass Brachypodium distachyon.</title>
        <authorList>
            <consortium name="International Brachypodium Initiative"/>
        </authorList>
    </citation>
    <scope>NUCLEOTIDE SEQUENCE [LARGE SCALE GENOMIC DNA]</scope>
    <source>
        <strain evidence="2 3">Bd21</strain>
    </source>
</reference>
<organism evidence="2">
    <name type="scientific">Brachypodium distachyon</name>
    <name type="common">Purple false brome</name>
    <name type="synonym">Trachynia distachya</name>
    <dbReference type="NCBI Taxonomy" id="15368"/>
    <lineage>
        <taxon>Eukaryota</taxon>
        <taxon>Viridiplantae</taxon>
        <taxon>Streptophyta</taxon>
        <taxon>Embryophyta</taxon>
        <taxon>Tracheophyta</taxon>
        <taxon>Spermatophyta</taxon>
        <taxon>Magnoliopsida</taxon>
        <taxon>Liliopsida</taxon>
        <taxon>Poales</taxon>
        <taxon>Poaceae</taxon>
        <taxon>BOP clade</taxon>
        <taxon>Pooideae</taxon>
        <taxon>Stipodae</taxon>
        <taxon>Brachypodieae</taxon>
        <taxon>Brachypodium</taxon>
    </lineage>
</organism>
<accession>I1J308</accession>
<feature type="transmembrane region" description="Helical" evidence="1">
    <location>
        <begin position="33"/>
        <end position="53"/>
    </location>
</feature>
<dbReference type="HOGENOM" id="CLU_2253838_0_0_1"/>
<dbReference type="eggNOG" id="ENOG502R4YU">
    <property type="taxonomic scope" value="Eukaryota"/>
</dbReference>
<protein>
    <submittedName>
        <fullName evidence="2 3">Uncharacterized protein</fullName>
    </submittedName>
</protein>
<keyword evidence="4" id="KW-1185">Reference proteome</keyword>
<gene>
    <name evidence="2" type="ORF">BRADI_5g25140v3</name>
</gene>
<sequence length="104" mass="11680">MAATNSEIERQQREYAREPAKYEEDCKEFKRMVCLNVVSLSVAFALLISGFLVPGPHRMSCRFSAGAFFLVSAYGIAVHQQTFGWSVFPQRPQCEVQQVGGDMV</sequence>